<accession>A0A4Y2BA32</accession>
<organism evidence="1 2">
    <name type="scientific">Araneus ventricosus</name>
    <name type="common">Orbweaver spider</name>
    <name type="synonym">Epeira ventricosa</name>
    <dbReference type="NCBI Taxonomy" id="182803"/>
    <lineage>
        <taxon>Eukaryota</taxon>
        <taxon>Metazoa</taxon>
        <taxon>Ecdysozoa</taxon>
        <taxon>Arthropoda</taxon>
        <taxon>Chelicerata</taxon>
        <taxon>Arachnida</taxon>
        <taxon>Araneae</taxon>
        <taxon>Araneomorphae</taxon>
        <taxon>Entelegynae</taxon>
        <taxon>Araneoidea</taxon>
        <taxon>Araneidae</taxon>
        <taxon>Araneus</taxon>
    </lineage>
</organism>
<dbReference type="AlphaFoldDB" id="A0A4Y2BA32"/>
<dbReference type="EMBL" id="BGPR01082625">
    <property type="protein sequence ID" value="GBL87954.1"/>
    <property type="molecule type" value="Genomic_DNA"/>
</dbReference>
<evidence type="ECO:0000313" key="1">
    <source>
        <dbReference type="EMBL" id="GBL87954.1"/>
    </source>
</evidence>
<proteinExistence type="predicted"/>
<reference evidence="1 2" key="1">
    <citation type="journal article" date="2019" name="Sci. Rep.">
        <title>Orb-weaving spider Araneus ventricosus genome elucidates the spidroin gene catalogue.</title>
        <authorList>
            <person name="Kono N."/>
            <person name="Nakamura H."/>
            <person name="Ohtoshi R."/>
            <person name="Moran D.A.P."/>
            <person name="Shinohara A."/>
            <person name="Yoshida Y."/>
            <person name="Fujiwara M."/>
            <person name="Mori M."/>
            <person name="Tomita M."/>
            <person name="Arakawa K."/>
        </authorList>
    </citation>
    <scope>NUCLEOTIDE SEQUENCE [LARGE SCALE GENOMIC DNA]</scope>
</reference>
<gene>
    <name evidence="1" type="ORF">AVEN_53867_1</name>
</gene>
<name>A0A4Y2BA32_ARAVE</name>
<dbReference type="Proteomes" id="UP000499080">
    <property type="component" value="Unassembled WGS sequence"/>
</dbReference>
<keyword evidence="2" id="KW-1185">Reference proteome</keyword>
<protein>
    <submittedName>
        <fullName evidence="1">Uncharacterized protein</fullName>
    </submittedName>
</protein>
<comment type="caution">
    <text evidence="1">The sequence shown here is derived from an EMBL/GenBank/DDBJ whole genome shotgun (WGS) entry which is preliminary data.</text>
</comment>
<evidence type="ECO:0000313" key="2">
    <source>
        <dbReference type="Proteomes" id="UP000499080"/>
    </source>
</evidence>
<sequence length="81" mass="8922">MLAYSAAWSSLQILWDEVSPRAGMQVVDGNVRVKVRSLHLLGAVVRPGMLQVVSQVQCQAQGFHYICSPNGDKVGLIKVWE</sequence>